<dbReference type="Proteomes" id="UP000001054">
    <property type="component" value="Plasmid pNGR234b"/>
</dbReference>
<keyword evidence="2" id="KW-0614">Plasmid</keyword>
<sequence>MDSLVELDGAICLIHSPSYRGHRRAGGETAKGAIVTATGYKLLDELAGLWSVNADTGSTASHPTSRTPTALIALDT</sequence>
<dbReference type="EMBL" id="CP000874">
    <property type="protein sequence ID" value="ACP22110.1"/>
    <property type="molecule type" value="Genomic_DNA"/>
</dbReference>
<keyword evidence="3" id="KW-1185">Reference proteome</keyword>
<organism evidence="2 3">
    <name type="scientific">Sinorhizobium fredii (strain NBRC 101917 / NGR234)</name>
    <dbReference type="NCBI Taxonomy" id="394"/>
    <lineage>
        <taxon>Bacteria</taxon>
        <taxon>Pseudomonadati</taxon>
        <taxon>Pseudomonadota</taxon>
        <taxon>Alphaproteobacteria</taxon>
        <taxon>Hyphomicrobiales</taxon>
        <taxon>Rhizobiaceae</taxon>
        <taxon>Sinorhizobium/Ensifer group</taxon>
        <taxon>Sinorhizobium</taxon>
    </lineage>
</organism>
<name>C3KPV2_SINFN</name>
<reference evidence="3" key="1">
    <citation type="journal article" date="2004" name="J. Bacteriol.">
        <title>An evolutionary hot spot: the pNGR234b replicon of Rhizobium sp. strain NGR234.</title>
        <authorList>
            <person name="Streit W.R."/>
            <person name="Schmitz R.A."/>
            <person name="Perret X."/>
            <person name="Staehelin C."/>
            <person name="Deakin W.J."/>
            <person name="Raasch C."/>
            <person name="Liesegang H."/>
            <person name="Broughton W.J."/>
        </authorList>
    </citation>
    <scope>NUCLEOTIDE SEQUENCE [LARGE SCALE GENOMIC DNA]</scope>
    <source>
        <strain evidence="3">NBRC 101917 / NGR234</strain>
    </source>
</reference>
<geneLocation type="plasmid" evidence="3">
    <name>sym pNGR234b</name>
</geneLocation>
<reference evidence="2 3" key="2">
    <citation type="journal article" date="2009" name="Appl. Environ. Microbiol.">
        <title>Rhizobium sp. strain NGR234 possesses a remarkable number of secretion systems.</title>
        <authorList>
            <person name="Schmeisser C."/>
            <person name="Liesegang H."/>
            <person name="Krysciak D."/>
            <person name="Bakkou N."/>
            <person name="Le Quere A."/>
            <person name="Wollherr A."/>
            <person name="Heinemeyer I."/>
            <person name="Morgenstern B."/>
            <person name="Pommerening-Roeser A."/>
            <person name="Flores M."/>
            <person name="Palacios R."/>
            <person name="Brenner S."/>
            <person name="Gottschalk G."/>
            <person name="Schmitz R.A."/>
            <person name="Broughton W.J."/>
            <person name="Perret X."/>
            <person name="Strittmatter A.W."/>
            <person name="Streit W.R."/>
        </authorList>
    </citation>
    <scope>NUCLEOTIDE SEQUENCE [LARGE SCALE GENOMIC DNA]</scope>
    <source>
        <strain evidence="3">NBRC 101917 / NGR234</strain>
    </source>
</reference>
<evidence type="ECO:0000313" key="2">
    <source>
        <dbReference type="EMBL" id="ACP22110.1"/>
    </source>
</evidence>
<protein>
    <submittedName>
        <fullName evidence="2">Uncharacterized protein</fullName>
    </submittedName>
</protein>
<evidence type="ECO:0000313" key="3">
    <source>
        <dbReference type="Proteomes" id="UP000001054"/>
    </source>
</evidence>
<dbReference type="HOGENOM" id="CLU_2652001_0_0_5"/>
<dbReference type="AlphaFoldDB" id="C3KPV2"/>
<dbReference type="KEGG" id="rhi:NGR_b06520"/>
<feature type="compositionally biased region" description="Polar residues" evidence="1">
    <location>
        <begin position="56"/>
        <end position="68"/>
    </location>
</feature>
<feature type="region of interest" description="Disordered" evidence="1">
    <location>
        <begin position="56"/>
        <end position="76"/>
    </location>
</feature>
<gene>
    <name evidence="2" type="ordered locus">NGR_b06520</name>
</gene>
<evidence type="ECO:0000256" key="1">
    <source>
        <dbReference type="SAM" id="MobiDB-lite"/>
    </source>
</evidence>
<accession>C3KPV2</accession>
<proteinExistence type="predicted"/>